<proteinExistence type="predicted"/>
<dbReference type="InterPro" id="IPR052224">
    <property type="entry name" value="THAP_domain_protein"/>
</dbReference>
<dbReference type="OrthoDB" id="6146165at2759"/>
<name>A0A8B6DCX5_MYTGA</name>
<dbReference type="Proteomes" id="UP000596742">
    <property type="component" value="Unassembled WGS sequence"/>
</dbReference>
<dbReference type="GO" id="GO:0003677">
    <property type="term" value="F:DNA binding"/>
    <property type="evidence" value="ECO:0007669"/>
    <property type="project" value="UniProtKB-UniRule"/>
</dbReference>
<evidence type="ECO:0000256" key="4">
    <source>
        <dbReference type="ARBA" id="ARBA00023125"/>
    </source>
</evidence>
<keyword evidence="3" id="KW-0862">Zinc</keyword>
<evidence type="ECO:0000313" key="8">
    <source>
        <dbReference type="Proteomes" id="UP000596742"/>
    </source>
</evidence>
<evidence type="ECO:0000256" key="2">
    <source>
        <dbReference type="ARBA" id="ARBA00022771"/>
    </source>
</evidence>
<dbReference type="SMART" id="SM00980">
    <property type="entry name" value="THAP"/>
    <property type="match status" value="1"/>
</dbReference>
<evidence type="ECO:0000259" key="6">
    <source>
        <dbReference type="PROSITE" id="PS50950"/>
    </source>
</evidence>
<dbReference type="AlphaFoldDB" id="A0A8B6DCX5"/>
<reference evidence="7" key="1">
    <citation type="submission" date="2018-11" db="EMBL/GenBank/DDBJ databases">
        <authorList>
            <person name="Alioto T."/>
            <person name="Alioto T."/>
        </authorList>
    </citation>
    <scope>NUCLEOTIDE SEQUENCE</scope>
</reference>
<dbReference type="SUPFAM" id="SSF57716">
    <property type="entry name" value="Glucocorticoid receptor-like (DNA-binding domain)"/>
    <property type="match status" value="1"/>
</dbReference>
<keyword evidence="2 5" id="KW-0863">Zinc-finger</keyword>
<dbReference type="Gene3D" id="6.20.210.20">
    <property type="entry name" value="THAP domain"/>
    <property type="match status" value="1"/>
</dbReference>
<dbReference type="InterPro" id="IPR038441">
    <property type="entry name" value="THAP_Znf_sf"/>
</dbReference>
<comment type="caution">
    <text evidence="7">The sequence shown here is derived from an EMBL/GenBank/DDBJ whole genome shotgun (WGS) entry which is preliminary data.</text>
</comment>
<gene>
    <name evidence="7" type="ORF">MGAL_10B017112</name>
</gene>
<sequence>MVKSCCAYLCHSKAKETARNAGISFFRFPKDKRKRSLWTKVINRADWEPNDSVRICSLHFVDEWKSDAPEDVNYVPTIFNYKEKTLSTKQKDLLAQKQLQRCIDQTNRESAILAHSCFTAEVEISVDHNDMDVEDDTEKGVDSHSH</sequence>
<keyword evidence="8" id="KW-1185">Reference proteome</keyword>
<keyword evidence="1" id="KW-0479">Metal-binding</keyword>
<accession>A0A8B6DCX5</accession>
<feature type="domain" description="THAP-type" evidence="6">
    <location>
        <begin position="1"/>
        <end position="79"/>
    </location>
</feature>
<dbReference type="PANTHER" id="PTHR46927:SF3">
    <property type="entry name" value="THAP-TYPE DOMAIN-CONTAINING PROTEIN"/>
    <property type="match status" value="1"/>
</dbReference>
<dbReference type="EMBL" id="UYJE01003131">
    <property type="protein sequence ID" value="VDI16850.1"/>
    <property type="molecule type" value="Genomic_DNA"/>
</dbReference>
<dbReference type="PANTHER" id="PTHR46927">
    <property type="entry name" value="AGAP005574-PA"/>
    <property type="match status" value="1"/>
</dbReference>
<dbReference type="Pfam" id="PF05485">
    <property type="entry name" value="THAP"/>
    <property type="match status" value="1"/>
</dbReference>
<dbReference type="PROSITE" id="PS50950">
    <property type="entry name" value="ZF_THAP"/>
    <property type="match status" value="1"/>
</dbReference>
<evidence type="ECO:0000313" key="7">
    <source>
        <dbReference type="EMBL" id="VDI16850.1"/>
    </source>
</evidence>
<dbReference type="InterPro" id="IPR006612">
    <property type="entry name" value="THAP_Znf"/>
</dbReference>
<dbReference type="GO" id="GO:0008270">
    <property type="term" value="F:zinc ion binding"/>
    <property type="evidence" value="ECO:0007669"/>
    <property type="project" value="UniProtKB-KW"/>
</dbReference>
<evidence type="ECO:0000256" key="1">
    <source>
        <dbReference type="ARBA" id="ARBA00022723"/>
    </source>
</evidence>
<keyword evidence="4 5" id="KW-0238">DNA-binding</keyword>
<evidence type="ECO:0000256" key="3">
    <source>
        <dbReference type="ARBA" id="ARBA00022833"/>
    </source>
</evidence>
<organism evidence="7 8">
    <name type="scientific">Mytilus galloprovincialis</name>
    <name type="common">Mediterranean mussel</name>
    <dbReference type="NCBI Taxonomy" id="29158"/>
    <lineage>
        <taxon>Eukaryota</taxon>
        <taxon>Metazoa</taxon>
        <taxon>Spiralia</taxon>
        <taxon>Lophotrochozoa</taxon>
        <taxon>Mollusca</taxon>
        <taxon>Bivalvia</taxon>
        <taxon>Autobranchia</taxon>
        <taxon>Pteriomorphia</taxon>
        <taxon>Mytilida</taxon>
        <taxon>Mytiloidea</taxon>
        <taxon>Mytilidae</taxon>
        <taxon>Mytilinae</taxon>
        <taxon>Mytilus</taxon>
    </lineage>
</organism>
<evidence type="ECO:0000256" key="5">
    <source>
        <dbReference type="PROSITE-ProRule" id="PRU00309"/>
    </source>
</evidence>
<protein>
    <recommendedName>
        <fullName evidence="6">THAP-type domain-containing protein</fullName>
    </recommendedName>
</protein>